<evidence type="ECO:0000313" key="5">
    <source>
        <dbReference type="EMBL" id="MPL99005.1"/>
    </source>
</evidence>
<protein>
    <submittedName>
        <fullName evidence="5">50S ribosomal protein L4</fullName>
    </submittedName>
</protein>
<organism evidence="5">
    <name type="scientific">bioreactor metagenome</name>
    <dbReference type="NCBI Taxonomy" id="1076179"/>
    <lineage>
        <taxon>unclassified sequences</taxon>
        <taxon>metagenomes</taxon>
        <taxon>ecological metagenomes</taxon>
    </lineage>
</organism>
<feature type="compositionally biased region" description="Basic residues" evidence="4">
    <location>
        <begin position="63"/>
        <end position="77"/>
    </location>
</feature>
<dbReference type="GO" id="GO:0005840">
    <property type="term" value="C:ribosome"/>
    <property type="evidence" value="ECO:0007669"/>
    <property type="project" value="UniProtKB-KW"/>
</dbReference>
<evidence type="ECO:0000256" key="2">
    <source>
        <dbReference type="ARBA" id="ARBA00022980"/>
    </source>
</evidence>
<dbReference type="Gene3D" id="3.40.1370.10">
    <property type="match status" value="1"/>
</dbReference>
<comment type="caution">
    <text evidence="5">The sequence shown here is derived from an EMBL/GenBank/DDBJ whole genome shotgun (WGS) entry which is preliminary data.</text>
</comment>
<evidence type="ECO:0000256" key="4">
    <source>
        <dbReference type="SAM" id="MobiDB-lite"/>
    </source>
</evidence>
<dbReference type="GO" id="GO:0006412">
    <property type="term" value="P:translation"/>
    <property type="evidence" value="ECO:0007669"/>
    <property type="project" value="InterPro"/>
</dbReference>
<dbReference type="Pfam" id="PF00573">
    <property type="entry name" value="Ribosomal_L4"/>
    <property type="match status" value="1"/>
</dbReference>
<dbReference type="GO" id="GO:1990904">
    <property type="term" value="C:ribonucleoprotein complex"/>
    <property type="evidence" value="ECO:0007669"/>
    <property type="project" value="UniProtKB-KW"/>
</dbReference>
<name>A0A644W5F8_9ZZZZ</name>
<dbReference type="PANTHER" id="PTHR10746">
    <property type="entry name" value="50S RIBOSOMAL PROTEIN L4"/>
    <property type="match status" value="1"/>
</dbReference>
<dbReference type="EMBL" id="VSSQ01000640">
    <property type="protein sequence ID" value="MPL99005.1"/>
    <property type="molecule type" value="Genomic_DNA"/>
</dbReference>
<evidence type="ECO:0000256" key="3">
    <source>
        <dbReference type="ARBA" id="ARBA00023274"/>
    </source>
</evidence>
<keyword evidence="3" id="KW-0687">Ribonucleoprotein</keyword>
<dbReference type="GO" id="GO:0003735">
    <property type="term" value="F:structural constituent of ribosome"/>
    <property type="evidence" value="ECO:0007669"/>
    <property type="project" value="InterPro"/>
</dbReference>
<dbReference type="PANTHER" id="PTHR10746:SF6">
    <property type="entry name" value="LARGE RIBOSOMAL SUBUNIT PROTEIN UL4M"/>
    <property type="match status" value="1"/>
</dbReference>
<feature type="region of interest" description="Disordered" evidence="4">
    <location>
        <begin position="43"/>
        <end position="100"/>
    </location>
</feature>
<proteinExistence type="inferred from homology"/>
<keyword evidence="2 5" id="KW-0689">Ribosomal protein</keyword>
<dbReference type="HAMAP" id="MF_01328_B">
    <property type="entry name" value="Ribosomal_uL4_B"/>
    <property type="match status" value="1"/>
</dbReference>
<dbReference type="InterPro" id="IPR002136">
    <property type="entry name" value="Ribosomal_uL4"/>
</dbReference>
<dbReference type="SUPFAM" id="SSF52166">
    <property type="entry name" value="Ribosomal protein L4"/>
    <property type="match status" value="1"/>
</dbReference>
<comment type="similarity">
    <text evidence="1">Belongs to the universal ribosomal protein uL4 family.</text>
</comment>
<sequence length="207" mass="22625">MPTLKLVSFQGEQVGEMQLADEVFGAPVHVPAMHQVVVAQLANRRRGTQSAKTRGEVSGGGKKPWRQKKTGRARHGSTRSPIWTGGGVTHAPKPRDYSQKVNKKVRRLAIRSALSLKVRDELMTVVQSFDLSKPSTKEMIAFFSAVNARKPLIVLPESNETVAKSARNVPGAKVINMGNINVYDLLNAGTLVMTPEVVSRLEEVYVG</sequence>
<accession>A0A644W5F8</accession>
<dbReference type="InterPro" id="IPR013005">
    <property type="entry name" value="Ribosomal_uL4-like"/>
</dbReference>
<evidence type="ECO:0000256" key="1">
    <source>
        <dbReference type="ARBA" id="ARBA00010528"/>
    </source>
</evidence>
<dbReference type="InterPro" id="IPR023574">
    <property type="entry name" value="Ribosomal_uL4_dom_sf"/>
</dbReference>
<reference evidence="5" key="1">
    <citation type="submission" date="2019-08" db="EMBL/GenBank/DDBJ databases">
        <authorList>
            <person name="Kucharzyk K."/>
            <person name="Murdoch R.W."/>
            <person name="Higgins S."/>
            <person name="Loffler F."/>
        </authorList>
    </citation>
    <scope>NUCLEOTIDE SEQUENCE</scope>
</reference>
<dbReference type="NCBIfam" id="TIGR03953">
    <property type="entry name" value="rplD_bact"/>
    <property type="match status" value="1"/>
</dbReference>
<dbReference type="AlphaFoldDB" id="A0A644W5F8"/>
<gene>
    <name evidence="5" type="primary">rplD_14</name>
    <name evidence="5" type="ORF">SDC9_45217</name>
</gene>